<dbReference type="Pfam" id="PF00078">
    <property type="entry name" value="RVT_1"/>
    <property type="match status" value="1"/>
</dbReference>
<dbReference type="PANTHER" id="PTHR31635:SF196">
    <property type="entry name" value="REVERSE TRANSCRIPTASE DOMAIN-CONTAINING PROTEIN-RELATED"/>
    <property type="match status" value="1"/>
</dbReference>
<gene>
    <name evidence="2" type="ORF">NXF25_012584</name>
</gene>
<dbReference type="PANTHER" id="PTHR31635">
    <property type="entry name" value="REVERSE TRANSCRIPTASE DOMAIN-CONTAINING PROTEIN-RELATED"/>
    <property type="match status" value="1"/>
</dbReference>
<dbReference type="EMBL" id="JAOTOJ010000006">
    <property type="protein sequence ID" value="KAK9399565.1"/>
    <property type="molecule type" value="Genomic_DNA"/>
</dbReference>
<evidence type="ECO:0000313" key="3">
    <source>
        <dbReference type="Proteomes" id="UP001474421"/>
    </source>
</evidence>
<protein>
    <recommendedName>
        <fullName evidence="1">Reverse transcriptase domain-containing protein</fullName>
    </recommendedName>
</protein>
<organism evidence="2 3">
    <name type="scientific">Crotalus adamanteus</name>
    <name type="common">Eastern diamondback rattlesnake</name>
    <dbReference type="NCBI Taxonomy" id="8729"/>
    <lineage>
        <taxon>Eukaryota</taxon>
        <taxon>Metazoa</taxon>
        <taxon>Chordata</taxon>
        <taxon>Craniata</taxon>
        <taxon>Vertebrata</taxon>
        <taxon>Euteleostomi</taxon>
        <taxon>Lepidosauria</taxon>
        <taxon>Squamata</taxon>
        <taxon>Bifurcata</taxon>
        <taxon>Unidentata</taxon>
        <taxon>Episquamata</taxon>
        <taxon>Toxicofera</taxon>
        <taxon>Serpentes</taxon>
        <taxon>Colubroidea</taxon>
        <taxon>Viperidae</taxon>
        <taxon>Crotalinae</taxon>
        <taxon>Crotalus</taxon>
    </lineage>
</organism>
<keyword evidence="3" id="KW-1185">Reference proteome</keyword>
<name>A0AAW1BBY0_CROAD</name>
<dbReference type="Proteomes" id="UP001474421">
    <property type="component" value="Unassembled WGS sequence"/>
</dbReference>
<reference evidence="2 3" key="1">
    <citation type="journal article" date="2024" name="Proc. Natl. Acad. Sci. U.S.A.">
        <title>The genetic regulatory architecture and epigenomic basis for age-related changes in rattlesnake venom.</title>
        <authorList>
            <person name="Hogan M.P."/>
            <person name="Holding M.L."/>
            <person name="Nystrom G.S."/>
            <person name="Colston T.J."/>
            <person name="Bartlett D.A."/>
            <person name="Mason A.J."/>
            <person name="Ellsworth S.A."/>
            <person name="Rautsaw R.M."/>
            <person name="Lawrence K.C."/>
            <person name="Strickland J.L."/>
            <person name="He B."/>
            <person name="Fraser P."/>
            <person name="Margres M.J."/>
            <person name="Gilbert D.M."/>
            <person name="Gibbs H.L."/>
            <person name="Parkinson C.L."/>
            <person name="Rokyta D.R."/>
        </authorList>
    </citation>
    <scope>NUCLEOTIDE SEQUENCE [LARGE SCALE GENOMIC DNA]</scope>
    <source>
        <strain evidence="2">DRR0105</strain>
    </source>
</reference>
<dbReference type="InterPro" id="IPR000477">
    <property type="entry name" value="RT_dom"/>
</dbReference>
<evidence type="ECO:0000313" key="2">
    <source>
        <dbReference type="EMBL" id="KAK9399565.1"/>
    </source>
</evidence>
<evidence type="ECO:0000259" key="1">
    <source>
        <dbReference type="PROSITE" id="PS50878"/>
    </source>
</evidence>
<feature type="domain" description="Reverse transcriptase" evidence="1">
    <location>
        <begin position="1"/>
        <end position="199"/>
    </location>
</feature>
<dbReference type="AlphaFoldDB" id="A0AAW1BBY0"/>
<accession>A0AAW1BBY0</accession>
<proteinExistence type="predicted"/>
<comment type="caution">
    <text evidence="2">The sequence shown here is derived from an EMBL/GenBank/DDBJ whole genome shotgun (WGS) entry which is preliminary data.</text>
</comment>
<sequence length="343" mass="39785">MTDVVRRVLNIGYYIKNQKVKAGLLALDVFKAFDCVEWPTLKILIEKLGSGKKIRKVINKLYSENKARIVINDGDTETITLSQRTRQGCPLSLILFALLMEVLANAIRKDSLIEGIGVYKKTKINLFADDTLLTFQNPIATIERVYSHLNEFGKYSGLQINWEKSEMMLYNHSKEEMDVLKEKYKLKMVGSIKYLGIDIPKNIQELKKINYEKLKKDIKDKIDKYGKVKLSWFIRIAAIKMKVLPKINFLFWMIPIKFSDQELKKIQGVMEVYCNGGKRARISKALWYEPLKKGGLGLPNVRNYWVANQLRMVPDIIAVNRDLLWSDIELKELREIGDPIETY</sequence>
<dbReference type="PROSITE" id="PS50878">
    <property type="entry name" value="RT_POL"/>
    <property type="match status" value="1"/>
</dbReference>